<dbReference type="SUPFAM" id="SSF55920">
    <property type="entry name" value="Creatinase/aminopeptidase"/>
    <property type="match status" value="1"/>
</dbReference>
<reference evidence="4" key="1">
    <citation type="journal article" date="2019" name="Int. J. Syst. Evol. Microbiol.">
        <title>The Global Catalogue of Microorganisms (GCM) 10K type strain sequencing project: providing services to taxonomists for standard genome sequencing and annotation.</title>
        <authorList>
            <consortium name="The Broad Institute Genomics Platform"/>
            <consortium name="The Broad Institute Genome Sequencing Center for Infectious Disease"/>
            <person name="Wu L."/>
            <person name="Ma J."/>
        </authorList>
    </citation>
    <scope>NUCLEOTIDE SEQUENCE [LARGE SCALE GENOMIC DNA]</scope>
    <source>
        <strain evidence="4">CGMCC 4.1621</strain>
    </source>
</reference>
<feature type="domain" description="Peptidase M24" evidence="1">
    <location>
        <begin position="165"/>
        <end position="374"/>
    </location>
</feature>
<dbReference type="Pfam" id="PF00557">
    <property type="entry name" value="Peptidase_M24"/>
    <property type="match status" value="1"/>
</dbReference>
<dbReference type="CDD" id="cd01066">
    <property type="entry name" value="APP_MetAP"/>
    <property type="match status" value="1"/>
</dbReference>
<dbReference type="InterPro" id="IPR000587">
    <property type="entry name" value="Creatinase_N"/>
</dbReference>
<sequence length="404" mass="45644">MVLPFDILEYQKRLDDTKELMAKKGIEVLLITDPANMNYLSGYDAWSFYVHQMLVIVIDEPQPLWIGRYQDANGAKATTWIYEENVIAYPDYYVHSEIRHPMDFMAAILSQVGQGTRRIGVEMDHYYFTGMAMERLKKGLPNAKFQDASLLVNRVRMVKSDQEIEYMKRAGVIADLAMTKGIDSINAGRRECDTAAEIYYHLIKGTPDYGGEYPAIVPLLPTGDHTAIPHLTWSDRPFVEGSPVIVELAGCYKRYHVPLARTVSIGEPSNKLEVLAPVVLEGIQNVLQTAKPGVTCSELEAVWSKSIKQYGFEKEARLGYSVGLNYPPDWGEHTASIRKGDQTVLQPNMTFHLIPGLWFDHDGIEISETFRVTDTGCEQFTTYPRELIVKQESSMFLNSNGQIS</sequence>
<proteinExistence type="predicted"/>
<evidence type="ECO:0000313" key="3">
    <source>
        <dbReference type="EMBL" id="MFC7060921.1"/>
    </source>
</evidence>
<dbReference type="InterPro" id="IPR000994">
    <property type="entry name" value="Pept_M24"/>
</dbReference>
<dbReference type="InterPro" id="IPR050659">
    <property type="entry name" value="Peptidase_M24B"/>
</dbReference>
<dbReference type="EMBL" id="JBHSZV010000010">
    <property type="protein sequence ID" value="MFC7060921.1"/>
    <property type="molecule type" value="Genomic_DNA"/>
</dbReference>
<name>A0ABW2EHD1_9BACI</name>
<organism evidence="3 4">
    <name type="scientific">Halobacillus seohaensis</name>
    <dbReference type="NCBI Taxonomy" id="447421"/>
    <lineage>
        <taxon>Bacteria</taxon>
        <taxon>Bacillati</taxon>
        <taxon>Bacillota</taxon>
        <taxon>Bacilli</taxon>
        <taxon>Bacillales</taxon>
        <taxon>Bacillaceae</taxon>
        <taxon>Halobacillus</taxon>
    </lineage>
</organism>
<dbReference type="Proteomes" id="UP001596410">
    <property type="component" value="Unassembled WGS sequence"/>
</dbReference>
<dbReference type="Gene3D" id="3.40.350.10">
    <property type="entry name" value="Creatinase/prolidase N-terminal domain"/>
    <property type="match status" value="1"/>
</dbReference>
<dbReference type="RefSeq" id="WP_204708729.1">
    <property type="nucleotide sequence ID" value="NZ_JBHSZV010000010.1"/>
</dbReference>
<dbReference type="Gene3D" id="3.90.230.10">
    <property type="entry name" value="Creatinase/methionine aminopeptidase superfamily"/>
    <property type="match status" value="1"/>
</dbReference>
<gene>
    <name evidence="3" type="ORF">ACFQIC_03425</name>
</gene>
<evidence type="ECO:0000259" key="2">
    <source>
        <dbReference type="Pfam" id="PF01321"/>
    </source>
</evidence>
<dbReference type="InterPro" id="IPR036005">
    <property type="entry name" value="Creatinase/aminopeptidase-like"/>
</dbReference>
<dbReference type="SUPFAM" id="SSF53092">
    <property type="entry name" value="Creatinase/prolidase N-terminal domain"/>
    <property type="match status" value="1"/>
</dbReference>
<dbReference type="PANTHER" id="PTHR46112">
    <property type="entry name" value="AMINOPEPTIDASE"/>
    <property type="match status" value="1"/>
</dbReference>
<evidence type="ECO:0000259" key="1">
    <source>
        <dbReference type="Pfam" id="PF00557"/>
    </source>
</evidence>
<accession>A0ABW2EHD1</accession>
<dbReference type="PANTHER" id="PTHR46112:SF2">
    <property type="entry name" value="XAA-PRO AMINOPEPTIDASE P-RELATED"/>
    <property type="match status" value="1"/>
</dbReference>
<evidence type="ECO:0000313" key="4">
    <source>
        <dbReference type="Proteomes" id="UP001596410"/>
    </source>
</evidence>
<protein>
    <submittedName>
        <fullName evidence="3">M24 family metallopeptidase</fullName>
    </submittedName>
</protein>
<dbReference type="InterPro" id="IPR029149">
    <property type="entry name" value="Creatin/AminoP/Spt16_N"/>
</dbReference>
<keyword evidence="4" id="KW-1185">Reference proteome</keyword>
<dbReference type="Pfam" id="PF01321">
    <property type="entry name" value="Creatinase_N"/>
    <property type="match status" value="1"/>
</dbReference>
<feature type="domain" description="Creatinase N-terminal" evidence="2">
    <location>
        <begin position="13"/>
        <end position="158"/>
    </location>
</feature>
<comment type="caution">
    <text evidence="3">The sequence shown here is derived from an EMBL/GenBank/DDBJ whole genome shotgun (WGS) entry which is preliminary data.</text>
</comment>